<evidence type="ECO:0000313" key="2">
    <source>
        <dbReference type="Proteomes" id="UP000198656"/>
    </source>
</evidence>
<keyword evidence="2" id="KW-1185">Reference proteome</keyword>
<dbReference type="InterPro" id="IPR024047">
    <property type="entry name" value="MM3350-like_sf"/>
</dbReference>
<organism evidence="1 2">
    <name type="scientific">Desulfosporosinus hippei DSM 8344</name>
    <dbReference type="NCBI Taxonomy" id="1121419"/>
    <lineage>
        <taxon>Bacteria</taxon>
        <taxon>Bacillati</taxon>
        <taxon>Bacillota</taxon>
        <taxon>Clostridia</taxon>
        <taxon>Eubacteriales</taxon>
        <taxon>Desulfitobacteriaceae</taxon>
        <taxon>Desulfosporosinus</taxon>
    </lineage>
</organism>
<proteinExistence type="predicted"/>
<gene>
    <name evidence="1" type="ORF">SAMN05443529_1462</name>
</gene>
<accession>A0A1G8L7D3</accession>
<name>A0A1G8L7D3_9FIRM</name>
<dbReference type="Proteomes" id="UP000198656">
    <property type="component" value="Unassembled WGS sequence"/>
</dbReference>
<dbReference type="EMBL" id="FNCP01000046">
    <property type="protein sequence ID" value="SDI51511.1"/>
    <property type="molecule type" value="Genomic_DNA"/>
</dbReference>
<protein>
    <submittedName>
        <fullName evidence="1">Uncharacterized protein</fullName>
    </submittedName>
</protein>
<dbReference type="AlphaFoldDB" id="A0A1G8L7D3"/>
<sequence length="62" mass="7077">MVKFLYLFDFGEEWRFTVTFKKSAEEVAVAKVIAGKERLFYTQASPSEARLRMLLGNSNAAL</sequence>
<reference evidence="2" key="1">
    <citation type="submission" date="2016-10" db="EMBL/GenBank/DDBJ databases">
        <authorList>
            <person name="Varghese N."/>
            <person name="Submissions S."/>
        </authorList>
    </citation>
    <scope>NUCLEOTIDE SEQUENCE [LARGE SCALE GENOMIC DNA]</scope>
    <source>
        <strain evidence="2">DSM 8344</strain>
    </source>
</reference>
<evidence type="ECO:0000313" key="1">
    <source>
        <dbReference type="EMBL" id="SDI51511.1"/>
    </source>
</evidence>
<dbReference type="SUPFAM" id="SSF159941">
    <property type="entry name" value="MM3350-like"/>
    <property type="match status" value="1"/>
</dbReference>